<dbReference type="GO" id="GO:0005524">
    <property type="term" value="F:ATP binding"/>
    <property type="evidence" value="ECO:0007669"/>
    <property type="project" value="InterPro"/>
</dbReference>
<evidence type="ECO:0000313" key="2">
    <source>
        <dbReference type="EMBL" id="KAK1406645.1"/>
    </source>
</evidence>
<accession>A0AAD8JRR8</accession>
<reference evidence="2" key="1">
    <citation type="journal article" date="2023" name="bioRxiv">
        <title>Improved chromosome-level genome assembly for marigold (Tagetes erecta).</title>
        <authorList>
            <person name="Jiang F."/>
            <person name="Yuan L."/>
            <person name="Wang S."/>
            <person name="Wang H."/>
            <person name="Xu D."/>
            <person name="Wang A."/>
            <person name="Fan W."/>
        </authorList>
    </citation>
    <scope>NUCLEOTIDE SEQUENCE</scope>
    <source>
        <strain evidence="2">WSJ</strain>
        <tissue evidence="2">Leaf</tissue>
    </source>
</reference>
<dbReference type="PROSITE" id="PS50011">
    <property type="entry name" value="PROTEIN_KINASE_DOM"/>
    <property type="match status" value="1"/>
</dbReference>
<dbReference type="InterPro" id="IPR000719">
    <property type="entry name" value="Prot_kinase_dom"/>
</dbReference>
<dbReference type="GO" id="GO:0004714">
    <property type="term" value="F:transmembrane receptor protein tyrosine kinase activity"/>
    <property type="evidence" value="ECO:0007669"/>
    <property type="project" value="InterPro"/>
</dbReference>
<dbReference type="GO" id="GO:0009506">
    <property type="term" value="C:plasmodesma"/>
    <property type="evidence" value="ECO:0007669"/>
    <property type="project" value="TreeGrafter"/>
</dbReference>
<evidence type="ECO:0000259" key="1">
    <source>
        <dbReference type="PROSITE" id="PS50011"/>
    </source>
</evidence>
<gene>
    <name evidence="2" type="ORF">QVD17_42137</name>
</gene>
<dbReference type="Gene3D" id="3.30.200.20">
    <property type="entry name" value="Phosphorylase Kinase, domain 1"/>
    <property type="match status" value="1"/>
</dbReference>
<sequence>MEVLKHKSKEPINPSANRFHCKTTYPEYQARCKYKRESDIYSFGVVLFEVLSGSLAYEHVYTRDDSRGLGAVARKRYNEGTLKELIDPNIIRDDDGVFTLNRGPNQASFDAFSKIASKCLTVTQSRRPRMEVIIKELQNALTLQGETTVLFKFRLKDIEHATMLFNETYLIGSDKNGKVYEAEFSHSYIDNRSSLLTVGEKNEKRSIKRIIAAVHRTSKIGWQERQGFLADLQMRSKYKHPNIACLIGICVEDDEIIFVYEHASNKSLDKYLKRAMHNLTWTHRLHICLEIARGLEYLHIKMDDHVDINSANVLLDKNCRAKIVISKFHPTNQEAISMKVYQDPTYEETTRLLEKKSDIYSFGVVLFEIFCGRLAYDPLYMAENDKGLAPIACQCFKDGTIERMIDQKLREERAPASQESLHTFLKVAYQCLGEAAKRPTMDLVIQKLQKALNFQMIGVVEDI</sequence>
<keyword evidence="3" id="KW-1185">Reference proteome</keyword>
<dbReference type="Proteomes" id="UP001229421">
    <property type="component" value="Unassembled WGS sequence"/>
</dbReference>
<dbReference type="PANTHER" id="PTHR27003">
    <property type="entry name" value="OS07G0166700 PROTEIN"/>
    <property type="match status" value="1"/>
</dbReference>
<dbReference type="Pfam" id="PF07714">
    <property type="entry name" value="PK_Tyr_Ser-Thr"/>
    <property type="match status" value="2"/>
</dbReference>
<dbReference type="GO" id="GO:0005886">
    <property type="term" value="C:plasma membrane"/>
    <property type="evidence" value="ECO:0007669"/>
    <property type="project" value="TreeGrafter"/>
</dbReference>
<dbReference type="EMBL" id="JAUHHV010000012">
    <property type="protein sequence ID" value="KAK1406645.1"/>
    <property type="molecule type" value="Genomic_DNA"/>
</dbReference>
<dbReference type="PANTHER" id="PTHR27003:SF471">
    <property type="entry name" value="VASCULAR ENDOTHELIAL GROWTH FACTOR RECEPTOR 2 (VEGFR2)-RELATED"/>
    <property type="match status" value="1"/>
</dbReference>
<evidence type="ECO:0000313" key="3">
    <source>
        <dbReference type="Proteomes" id="UP001229421"/>
    </source>
</evidence>
<dbReference type="InterPro" id="IPR001245">
    <property type="entry name" value="Ser-Thr/Tyr_kinase_cat_dom"/>
</dbReference>
<organism evidence="2 3">
    <name type="scientific">Tagetes erecta</name>
    <name type="common">African marigold</name>
    <dbReference type="NCBI Taxonomy" id="13708"/>
    <lineage>
        <taxon>Eukaryota</taxon>
        <taxon>Viridiplantae</taxon>
        <taxon>Streptophyta</taxon>
        <taxon>Embryophyta</taxon>
        <taxon>Tracheophyta</taxon>
        <taxon>Spermatophyta</taxon>
        <taxon>Magnoliopsida</taxon>
        <taxon>eudicotyledons</taxon>
        <taxon>Gunneridae</taxon>
        <taxon>Pentapetalae</taxon>
        <taxon>asterids</taxon>
        <taxon>campanulids</taxon>
        <taxon>Asterales</taxon>
        <taxon>Asteraceae</taxon>
        <taxon>Asteroideae</taxon>
        <taxon>Heliantheae alliance</taxon>
        <taxon>Tageteae</taxon>
        <taxon>Tagetes</taxon>
    </lineage>
</organism>
<dbReference type="Gene3D" id="1.10.510.10">
    <property type="entry name" value="Transferase(Phosphotransferase) domain 1"/>
    <property type="match status" value="2"/>
</dbReference>
<name>A0AAD8JRR8_TARER</name>
<dbReference type="AlphaFoldDB" id="A0AAD8JRR8"/>
<protein>
    <recommendedName>
        <fullName evidence="1">Protein kinase domain-containing protein</fullName>
    </recommendedName>
</protein>
<dbReference type="SUPFAM" id="SSF56112">
    <property type="entry name" value="Protein kinase-like (PK-like)"/>
    <property type="match status" value="2"/>
</dbReference>
<comment type="caution">
    <text evidence="2">The sequence shown here is derived from an EMBL/GenBank/DDBJ whole genome shotgun (WGS) entry which is preliminary data.</text>
</comment>
<proteinExistence type="predicted"/>
<dbReference type="InterPro" id="IPR011009">
    <property type="entry name" value="Kinase-like_dom_sf"/>
</dbReference>
<dbReference type="InterPro" id="IPR045272">
    <property type="entry name" value="ANXUR1/2-like"/>
</dbReference>
<feature type="domain" description="Protein kinase" evidence="1">
    <location>
        <begin position="165"/>
        <end position="452"/>
    </location>
</feature>